<protein>
    <submittedName>
        <fullName evidence="1">Uncharacterized protein</fullName>
    </submittedName>
</protein>
<organism evidence="1">
    <name type="scientific">Medicago truncatula</name>
    <name type="common">Barrel medic</name>
    <name type="synonym">Medicago tribuloides</name>
    <dbReference type="NCBI Taxonomy" id="3880"/>
    <lineage>
        <taxon>Eukaryota</taxon>
        <taxon>Viridiplantae</taxon>
        <taxon>Streptophyta</taxon>
        <taxon>Embryophyta</taxon>
        <taxon>Tracheophyta</taxon>
        <taxon>Spermatophyta</taxon>
        <taxon>Magnoliopsida</taxon>
        <taxon>eudicotyledons</taxon>
        <taxon>Gunneridae</taxon>
        <taxon>Pentapetalae</taxon>
        <taxon>rosids</taxon>
        <taxon>fabids</taxon>
        <taxon>Fabales</taxon>
        <taxon>Fabaceae</taxon>
        <taxon>Papilionoideae</taxon>
        <taxon>50 kb inversion clade</taxon>
        <taxon>NPAAA clade</taxon>
        <taxon>Hologalegina</taxon>
        <taxon>IRL clade</taxon>
        <taxon>Trifolieae</taxon>
        <taxon>Medicago</taxon>
    </lineage>
</organism>
<evidence type="ECO:0000313" key="1">
    <source>
        <dbReference type="EMBL" id="AFK39170.1"/>
    </source>
</evidence>
<accession>I3SFX8</accession>
<dbReference type="AlphaFoldDB" id="I3SFX8"/>
<reference evidence="1" key="1">
    <citation type="submission" date="2012-05" db="EMBL/GenBank/DDBJ databases">
        <authorList>
            <person name="Krishnakumar V."/>
            <person name="Cheung F."/>
            <person name="Xiao Y."/>
            <person name="Chan A."/>
            <person name="Moskal W.A."/>
            <person name="Town C.D."/>
        </authorList>
    </citation>
    <scope>NUCLEOTIDE SEQUENCE</scope>
</reference>
<proteinExistence type="evidence at transcript level"/>
<dbReference type="EMBL" id="BT139375">
    <property type="protein sequence ID" value="AFK39170.1"/>
    <property type="molecule type" value="mRNA"/>
</dbReference>
<sequence>MAAIVISPPADLTASLISVANFVCNLTPPRPIHFIKLGKNSFIPPNELKHVANNRL</sequence>
<name>I3SFX8_MEDTR</name>